<evidence type="ECO:0000256" key="10">
    <source>
        <dbReference type="SAM" id="Phobius"/>
    </source>
</evidence>
<comment type="similarity">
    <text evidence="2">Belongs to the integrin alpha chain family.</text>
</comment>
<evidence type="ECO:0000313" key="12">
    <source>
        <dbReference type="EMBL" id="JAT02785.1"/>
    </source>
</evidence>
<keyword evidence="4" id="KW-0130">Cell adhesion</keyword>
<feature type="non-terminal residue" evidence="11">
    <location>
        <position position="1"/>
    </location>
</feature>
<keyword evidence="6 10" id="KW-0472">Membrane</keyword>
<keyword evidence="7" id="KW-1015">Disulfide bond</keyword>
<evidence type="ECO:0000256" key="3">
    <source>
        <dbReference type="ARBA" id="ARBA00022692"/>
    </source>
</evidence>
<name>A0A1B6INW2_9HEMI</name>
<organism evidence="11">
    <name type="scientific">Homalodisca liturata</name>
    <dbReference type="NCBI Taxonomy" id="320908"/>
    <lineage>
        <taxon>Eukaryota</taxon>
        <taxon>Metazoa</taxon>
        <taxon>Ecdysozoa</taxon>
        <taxon>Arthropoda</taxon>
        <taxon>Hexapoda</taxon>
        <taxon>Insecta</taxon>
        <taxon>Pterygota</taxon>
        <taxon>Neoptera</taxon>
        <taxon>Paraneoptera</taxon>
        <taxon>Hemiptera</taxon>
        <taxon>Auchenorrhyncha</taxon>
        <taxon>Membracoidea</taxon>
        <taxon>Cicadellidae</taxon>
        <taxon>Cicadellinae</taxon>
        <taxon>Proconiini</taxon>
        <taxon>Homalodisca</taxon>
    </lineage>
</organism>
<dbReference type="GO" id="GO:0007160">
    <property type="term" value="P:cell-matrix adhesion"/>
    <property type="evidence" value="ECO:0007669"/>
    <property type="project" value="TreeGrafter"/>
</dbReference>
<dbReference type="GO" id="GO:0007229">
    <property type="term" value="P:integrin-mediated signaling pathway"/>
    <property type="evidence" value="ECO:0007669"/>
    <property type="project" value="TreeGrafter"/>
</dbReference>
<evidence type="ECO:0000256" key="4">
    <source>
        <dbReference type="ARBA" id="ARBA00022889"/>
    </source>
</evidence>
<evidence type="ECO:0000256" key="1">
    <source>
        <dbReference type="ARBA" id="ARBA00004479"/>
    </source>
</evidence>
<dbReference type="PANTHER" id="PTHR23220:SF122">
    <property type="entry name" value="INTEGRIN ALPHA-PS1"/>
    <property type="match status" value="1"/>
</dbReference>
<dbReference type="GO" id="GO:0009897">
    <property type="term" value="C:external side of plasma membrane"/>
    <property type="evidence" value="ECO:0007669"/>
    <property type="project" value="TreeGrafter"/>
</dbReference>
<dbReference type="EMBL" id="GECU01019113">
    <property type="protein sequence ID" value="JAS88593.1"/>
    <property type="molecule type" value="Transcribed_RNA"/>
</dbReference>
<reference evidence="11" key="1">
    <citation type="submission" date="2015-11" db="EMBL/GenBank/DDBJ databases">
        <title>De novo transcriptome assembly of four potential Pierce s Disease insect vectors from Arizona vineyards.</title>
        <authorList>
            <person name="Tassone E.E."/>
        </authorList>
    </citation>
    <scope>NUCLEOTIDE SEQUENCE</scope>
</reference>
<keyword evidence="8" id="KW-0675">Receptor</keyword>
<dbReference type="InterPro" id="IPR018184">
    <property type="entry name" value="Integrin_alpha_C_CS"/>
</dbReference>
<evidence type="ECO:0000256" key="7">
    <source>
        <dbReference type="ARBA" id="ARBA00023157"/>
    </source>
</evidence>
<dbReference type="FunFam" id="1.20.5.930:FF:000001">
    <property type="entry name" value="Integrin subunit alpha V"/>
    <property type="match status" value="1"/>
</dbReference>
<dbReference type="GO" id="GO:0033627">
    <property type="term" value="P:cell adhesion mediated by integrin"/>
    <property type="evidence" value="ECO:0007669"/>
    <property type="project" value="TreeGrafter"/>
</dbReference>
<sequence length="117" mass="13499">EFHNLARIEMVADYPKVDHVSISSRAKLHIPPSLIIHQDTSDDVAQVETLCKVDLLEQQAAEPVPWWIYIVAIVVGLLLLILLILLLWKLGFFKRRRPDPTLSGNLEKHRIDDNHDY</sequence>
<keyword evidence="5 10" id="KW-1133">Transmembrane helix</keyword>
<feature type="transmembrane region" description="Helical" evidence="10">
    <location>
        <begin position="66"/>
        <end position="88"/>
    </location>
</feature>
<accession>A0A1B6INW2</accession>
<dbReference type="GO" id="GO:0008305">
    <property type="term" value="C:integrin complex"/>
    <property type="evidence" value="ECO:0007669"/>
    <property type="project" value="TreeGrafter"/>
</dbReference>
<dbReference type="Gene3D" id="1.20.5.930">
    <property type="entry name" value="Bicelle-embedded integrin alpha(iib) transmembrane segment"/>
    <property type="match status" value="1"/>
</dbReference>
<dbReference type="GO" id="GO:0098609">
    <property type="term" value="P:cell-cell adhesion"/>
    <property type="evidence" value="ECO:0007669"/>
    <property type="project" value="TreeGrafter"/>
</dbReference>
<dbReference type="PROSITE" id="PS00242">
    <property type="entry name" value="INTEGRIN_ALPHA"/>
    <property type="match status" value="1"/>
</dbReference>
<evidence type="ECO:0000313" key="11">
    <source>
        <dbReference type="EMBL" id="JAS88593.1"/>
    </source>
</evidence>
<dbReference type="PANTHER" id="PTHR23220">
    <property type="entry name" value="INTEGRIN ALPHA"/>
    <property type="match status" value="1"/>
</dbReference>
<keyword evidence="3 10" id="KW-0812">Transmembrane</keyword>
<dbReference type="GO" id="GO:0005178">
    <property type="term" value="F:integrin binding"/>
    <property type="evidence" value="ECO:0007669"/>
    <property type="project" value="TreeGrafter"/>
</dbReference>
<evidence type="ECO:0000256" key="8">
    <source>
        <dbReference type="ARBA" id="ARBA00023170"/>
    </source>
</evidence>
<gene>
    <name evidence="11" type="ORF">g.54750</name>
    <name evidence="12" type="ORF">g.54751</name>
</gene>
<protein>
    <recommendedName>
        <fullName evidence="13">Integrin alpha-2 domain-containing protein</fullName>
    </recommendedName>
</protein>
<dbReference type="EMBL" id="GECU01004922">
    <property type="protein sequence ID" value="JAT02785.1"/>
    <property type="molecule type" value="Transcribed_RNA"/>
</dbReference>
<evidence type="ECO:0000256" key="9">
    <source>
        <dbReference type="ARBA" id="ARBA00023180"/>
    </source>
</evidence>
<evidence type="ECO:0008006" key="13">
    <source>
        <dbReference type="Google" id="ProtNLM"/>
    </source>
</evidence>
<evidence type="ECO:0000256" key="5">
    <source>
        <dbReference type="ARBA" id="ARBA00022989"/>
    </source>
</evidence>
<comment type="subcellular location">
    <subcellularLocation>
        <location evidence="1">Membrane</location>
        <topology evidence="1">Single-pass type I membrane protein</topology>
    </subcellularLocation>
</comment>
<evidence type="ECO:0000256" key="6">
    <source>
        <dbReference type="ARBA" id="ARBA00023136"/>
    </source>
</evidence>
<dbReference type="AlphaFoldDB" id="A0A1B6INW2"/>
<evidence type="ECO:0000256" key="2">
    <source>
        <dbReference type="ARBA" id="ARBA00008054"/>
    </source>
</evidence>
<proteinExistence type="inferred from homology"/>
<keyword evidence="9" id="KW-0325">Glycoprotein</keyword>